<dbReference type="Proteomes" id="UP001637994">
    <property type="component" value="Unassembled WGS sequence"/>
</dbReference>
<feature type="transmembrane region" description="Helical" evidence="1">
    <location>
        <begin position="46"/>
        <end position="64"/>
    </location>
</feature>
<dbReference type="EMBL" id="JBGMEF010000006">
    <property type="protein sequence ID" value="MFO3666426.1"/>
    <property type="molecule type" value="Genomic_DNA"/>
</dbReference>
<sequence length="123" mass="15000">MAERIEYKIIKNNNKGRVRLKVKEKPKRSKSYNIDLLRKRDRIMKFWISLFVFSMLMAMTTFLINKRINLSNERFEYNRLQADIVSYELQRDRLKTSLDEAVDLNRIQRYAIEDLDMVYQDNN</sequence>
<name>A0ABW9MCV6_9FIRM</name>
<keyword evidence="1" id="KW-0472">Membrane</keyword>
<keyword evidence="3" id="KW-1185">Reference proteome</keyword>
<accession>A0ABW9MCV6</accession>
<reference evidence="2 3" key="1">
    <citation type="journal article" date="2025" name="Anaerobe">
        <title>Description of Anaerococcus kampingiae sp. nov., Anaerococcus groningensis sp. nov., Anaerococcus martiniensis sp. nov., and Anaerococcus cruorum sp. nov., isolated from human clinical specimens.</title>
        <authorList>
            <person name="Boiten K.E."/>
            <person name="Meijer J."/>
            <person name="van Wezel E.M."/>
            <person name="Veloo A.C.M."/>
        </authorList>
    </citation>
    <scope>NUCLEOTIDE SEQUENCE [LARGE SCALE GENOMIC DNA]</scope>
    <source>
        <strain evidence="2 3">ENR0874</strain>
    </source>
</reference>
<evidence type="ECO:0000313" key="3">
    <source>
        <dbReference type="Proteomes" id="UP001637994"/>
    </source>
</evidence>
<proteinExistence type="predicted"/>
<keyword evidence="1" id="KW-0812">Transmembrane</keyword>
<comment type="caution">
    <text evidence="2">The sequence shown here is derived from an EMBL/GenBank/DDBJ whole genome shotgun (WGS) entry which is preliminary data.</text>
</comment>
<evidence type="ECO:0008006" key="4">
    <source>
        <dbReference type="Google" id="ProtNLM"/>
    </source>
</evidence>
<evidence type="ECO:0000256" key="1">
    <source>
        <dbReference type="SAM" id="Phobius"/>
    </source>
</evidence>
<gene>
    <name evidence="2" type="ORF">ACCQ42_01375</name>
</gene>
<protein>
    <recommendedName>
        <fullName evidence="4">Cell division protein FtsL</fullName>
    </recommendedName>
</protein>
<organism evidence="2 3">
    <name type="scientific">Anaerococcus kampingae</name>
    <dbReference type="NCBI Taxonomy" id="3115614"/>
    <lineage>
        <taxon>Bacteria</taxon>
        <taxon>Bacillati</taxon>
        <taxon>Bacillota</taxon>
        <taxon>Tissierellia</taxon>
        <taxon>Tissierellales</taxon>
        <taxon>Peptoniphilaceae</taxon>
        <taxon>Anaerococcus</taxon>
    </lineage>
</organism>
<dbReference type="RefSeq" id="WP_106460639.1">
    <property type="nucleotide sequence ID" value="NZ_JBGMEF010000006.1"/>
</dbReference>
<keyword evidence="1" id="KW-1133">Transmembrane helix</keyword>
<evidence type="ECO:0000313" key="2">
    <source>
        <dbReference type="EMBL" id="MFO3666426.1"/>
    </source>
</evidence>